<comment type="caution">
    <text evidence="1">The sequence shown here is derived from an EMBL/GenBank/DDBJ whole genome shotgun (WGS) entry which is preliminary data.</text>
</comment>
<dbReference type="EMBL" id="BONG01000079">
    <property type="protein sequence ID" value="GIF94032.1"/>
    <property type="molecule type" value="Genomic_DNA"/>
</dbReference>
<protein>
    <recommendedName>
        <fullName evidence="3">DUF932 domain-containing protein</fullName>
    </recommendedName>
</protein>
<proteinExistence type="predicted"/>
<dbReference type="InterPro" id="IPR017686">
    <property type="entry name" value="Phg/plasmid-like_prot"/>
</dbReference>
<dbReference type="Proteomes" id="UP000619293">
    <property type="component" value="Unassembled WGS sequence"/>
</dbReference>
<dbReference type="RefSeq" id="WP_191843992.1">
    <property type="nucleotide sequence ID" value="NZ_BAAALB010000041.1"/>
</dbReference>
<name>A0A8J3NVJ3_9ACTN</name>
<sequence length="405" mass="45110">MTTVAVDRRVDVNEAFAGERARQLNAIDRRRADLQSRLDAGTLVPLGNGRYRVNEPGNWDHGEIWMQQAGGLVVPQHGLDLSTGRAALYTAVPAWHQLGTVIDGGTTDIDTVLKAGAIDFTVEKFPVQFRTPDGVLRFLEDQNVTVRRDTNVGLGVVGSRYEVVQNRDIFEFLQALVGSNDVIWESAGALRGGRRVFVTMRLPDTIVIDPAGLADVVAPFLAAFNSHDGMTGFEAVVTPWRVACGNTERFALRDAVARWSTPHVGDPLLRIRQAEETLRLSRKYYESFAKEQELLLQTQVAIDEYLQVVADLWTPPGEDESDKAKAKYQQFADGMVGRFERNCEDVGRNAYAAERAITEFLDWGRGVRAPKTMTEQAWRATQALEGDQDGKKTTAHKRLLTLVRR</sequence>
<evidence type="ECO:0000313" key="1">
    <source>
        <dbReference type="EMBL" id="GIF94032.1"/>
    </source>
</evidence>
<dbReference type="InterPro" id="IPR026325">
    <property type="entry name" value="DUF932"/>
</dbReference>
<keyword evidence="2" id="KW-1185">Reference proteome</keyword>
<dbReference type="AlphaFoldDB" id="A0A8J3NVJ3"/>
<organism evidence="1 2">
    <name type="scientific">Catellatospora chokoriensis</name>
    <dbReference type="NCBI Taxonomy" id="310353"/>
    <lineage>
        <taxon>Bacteria</taxon>
        <taxon>Bacillati</taxon>
        <taxon>Actinomycetota</taxon>
        <taxon>Actinomycetes</taxon>
        <taxon>Micromonosporales</taxon>
        <taxon>Micromonosporaceae</taxon>
        <taxon>Catellatospora</taxon>
    </lineage>
</organism>
<dbReference type="NCBIfam" id="TIGR03299">
    <property type="entry name" value="LGT_TIGR03299"/>
    <property type="match status" value="1"/>
</dbReference>
<dbReference type="Pfam" id="PF06067">
    <property type="entry name" value="DUF932"/>
    <property type="match status" value="1"/>
</dbReference>
<evidence type="ECO:0000313" key="2">
    <source>
        <dbReference type="Proteomes" id="UP000619293"/>
    </source>
</evidence>
<evidence type="ECO:0008006" key="3">
    <source>
        <dbReference type="Google" id="ProtNLM"/>
    </source>
</evidence>
<accession>A0A8J3NVJ3</accession>
<gene>
    <name evidence="1" type="ORF">Cch02nite_74760</name>
</gene>
<reference evidence="1 2" key="1">
    <citation type="submission" date="2021-01" db="EMBL/GenBank/DDBJ databases">
        <title>Whole genome shotgun sequence of Catellatospora chokoriensis NBRC 107358.</title>
        <authorList>
            <person name="Komaki H."/>
            <person name="Tamura T."/>
        </authorList>
    </citation>
    <scope>NUCLEOTIDE SEQUENCE [LARGE SCALE GENOMIC DNA]</scope>
    <source>
        <strain evidence="1 2">NBRC 107358</strain>
    </source>
</reference>